<reference evidence="2" key="1">
    <citation type="submission" date="2022-07" db="EMBL/GenBank/DDBJ databases">
        <title>Genetic diversity of Erwinia pyrifoliae.</title>
        <authorList>
            <person name="Park D.S."/>
            <person name="Ham H."/>
        </authorList>
    </citation>
    <scope>NUCLEOTIDE SEQUENCE</scope>
    <source>
        <strain evidence="2">CP201486</strain>
    </source>
</reference>
<dbReference type="Proteomes" id="UP001058553">
    <property type="component" value="Chromosome"/>
</dbReference>
<dbReference type="RefSeq" id="WP_014538519.1">
    <property type="nucleotide sequence ID" value="NZ_CP023567.1"/>
</dbReference>
<dbReference type="GeneID" id="92238294"/>
<accession>A0ABY5X7A0</accession>
<feature type="signal peptide" evidence="1">
    <location>
        <begin position="1"/>
        <end position="19"/>
    </location>
</feature>
<evidence type="ECO:0000313" key="3">
    <source>
        <dbReference type="Proteomes" id="UP001058553"/>
    </source>
</evidence>
<sequence>MFKSCLTLGALLVSHTLHAATVDFRILETTDWHCNMMDFDTKKDRSTNDYRLVRTTLPIKGRTGRQSASC</sequence>
<organism evidence="2 3">
    <name type="scientific">Erwinia pyrifoliae</name>
    <dbReference type="NCBI Taxonomy" id="79967"/>
    <lineage>
        <taxon>Bacteria</taxon>
        <taxon>Pseudomonadati</taxon>
        <taxon>Pseudomonadota</taxon>
        <taxon>Gammaproteobacteria</taxon>
        <taxon>Enterobacterales</taxon>
        <taxon>Erwiniaceae</taxon>
        <taxon>Erwinia</taxon>
    </lineage>
</organism>
<evidence type="ECO:0000256" key="1">
    <source>
        <dbReference type="SAM" id="SignalP"/>
    </source>
</evidence>
<gene>
    <name evidence="2" type="ORF">NYP84_15555</name>
</gene>
<evidence type="ECO:0000313" key="2">
    <source>
        <dbReference type="EMBL" id="UWS33005.1"/>
    </source>
</evidence>
<protein>
    <submittedName>
        <fullName evidence="2">2', 3'-cyclic nucleotide 2'-phosphodiesterase</fullName>
    </submittedName>
</protein>
<name>A0ABY5X7A0_ERWPY</name>
<feature type="chain" id="PRO_5045622242" evidence="1">
    <location>
        <begin position="20"/>
        <end position="70"/>
    </location>
</feature>
<keyword evidence="1" id="KW-0732">Signal</keyword>
<dbReference type="EMBL" id="CP103445">
    <property type="protein sequence ID" value="UWS33005.1"/>
    <property type="molecule type" value="Genomic_DNA"/>
</dbReference>
<proteinExistence type="predicted"/>
<keyword evidence="3" id="KW-1185">Reference proteome</keyword>